<comment type="caution">
    <text evidence="11">The sequence shown here is derived from an EMBL/GenBank/DDBJ whole genome shotgun (WGS) entry which is preliminary data.</text>
</comment>
<keyword evidence="6 9" id="KW-0732">Signal</keyword>
<evidence type="ECO:0000259" key="10">
    <source>
        <dbReference type="PROSITE" id="PS51387"/>
    </source>
</evidence>
<dbReference type="Pfam" id="PF01565">
    <property type="entry name" value="FAD_binding_4"/>
    <property type="match status" value="1"/>
</dbReference>
<dbReference type="Gene3D" id="3.30.465.10">
    <property type="match status" value="1"/>
</dbReference>
<name>A0ABR0X566_REHGL</name>
<dbReference type="InterPro" id="IPR016169">
    <property type="entry name" value="FAD-bd_PCMH_sub2"/>
</dbReference>
<reference evidence="11 12" key="1">
    <citation type="journal article" date="2021" name="Comput. Struct. Biotechnol. J.">
        <title>De novo genome assembly of the potent medicinal plant Rehmannia glutinosa using nanopore technology.</title>
        <authorList>
            <person name="Ma L."/>
            <person name="Dong C."/>
            <person name="Song C."/>
            <person name="Wang X."/>
            <person name="Zheng X."/>
            <person name="Niu Y."/>
            <person name="Chen S."/>
            <person name="Feng W."/>
        </authorList>
    </citation>
    <scope>NUCLEOTIDE SEQUENCE [LARGE SCALE GENOMIC DNA]</scope>
    <source>
        <strain evidence="11">DH-2019</strain>
    </source>
</reference>
<feature type="domain" description="FAD-binding PCMH-type" evidence="10">
    <location>
        <begin position="71"/>
        <end position="245"/>
    </location>
</feature>
<evidence type="ECO:0000256" key="1">
    <source>
        <dbReference type="ARBA" id="ARBA00001974"/>
    </source>
</evidence>
<gene>
    <name evidence="11" type="ORF">DH2020_009065</name>
</gene>
<dbReference type="Pfam" id="PF08031">
    <property type="entry name" value="BBE"/>
    <property type="match status" value="1"/>
</dbReference>
<keyword evidence="8" id="KW-0325">Glycoprotein</keyword>
<evidence type="ECO:0000256" key="5">
    <source>
        <dbReference type="ARBA" id="ARBA00022630"/>
    </source>
</evidence>
<dbReference type="Proteomes" id="UP001318860">
    <property type="component" value="Unassembled WGS sequence"/>
</dbReference>
<comment type="similarity">
    <text evidence="3">Belongs to the oxygen-dependent FAD-linked oxidoreductase family.</text>
</comment>
<evidence type="ECO:0000256" key="9">
    <source>
        <dbReference type="SAM" id="SignalP"/>
    </source>
</evidence>
<keyword evidence="7" id="KW-0274">FAD</keyword>
<organism evidence="11 12">
    <name type="scientific">Rehmannia glutinosa</name>
    <name type="common">Chinese foxglove</name>
    <dbReference type="NCBI Taxonomy" id="99300"/>
    <lineage>
        <taxon>Eukaryota</taxon>
        <taxon>Viridiplantae</taxon>
        <taxon>Streptophyta</taxon>
        <taxon>Embryophyta</taxon>
        <taxon>Tracheophyta</taxon>
        <taxon>Spermatophyta</taxon>
        <taxon>Magnoliopsida</taxon>
        <taxon>eudicotyledons</taxon>
        <taxon>Gunneridae</taxon>
        <taxon>Pentapetalae</taxon>
        <taxon>asterids</taxon>
        <taxon>lamiids</taxon>
        <taxon>Lamiales</taxon>
        <taxon>Orobanchaceae</taxon>
        <taxon>Rehmannieae</taxon>
        <taxon>Rehmannia</taxon>
    </lineage>
</organism>
<sequence length="530" mass="59558">MEKYFLLLFLYFLNVFASTSPCPVYDSLVQCFSENKIPGDQISKILYSPQNPSFTNVLESYIRNRRFNVSTTRKPNTIITPTAECHVSAAVTCAKKLGIQLKIRSGGHDYEGISYVSDHDFVILDLFNLRSINVSLDDQTAWVQSGALLGELYYRIWEKSNLLGFPAGVCPTVGVGGHLSGGGYGNMIRKYGLSVDHVIDAVIVDANGRVLDRKSMGEDLFWAIRGGGGASFGVILAYRINLVPVPPNVTVFNVQKSVDQNAIDAVFKYQQIVDTIDSDLFIRVLLQPITVNNTRSVRATFIGLFLGDGDRLLSITDSQFPELGLKKPDCFEKSWIDSVLYWSNFDNTTSPSVLLNRTPDKVNFLKRKSDYVKNPISKSGLQSLFDKMVEIGKVGLVFNSYGGIMKEIPESATPFPHRAGNLFKIQYSVNWDDESEEADKNYINQIRELYSFMTPFVSSNPRESYLNYRDLDIGIVDDPKNSFNQGKVYGVKYFKGNFDKLVKIKTKVDPDNVFRNEQSIPVYPFSGRKV</sequence>
<evidence type="ECO:0000256" key="3">
    <source>
        <dbReference type="ARBA" id="ARBA00005466"/>
    </source>
</evidence>
<comment type="cofactor">
    <cofactor evidence="1">
        <name>FAD</name>
        <dbReference type="ChEBI" id="CHEBI:57692"/>
    </cofactor>
</comment>
<dbReference type="Gene3D" id="3.30.43.10">
    <property type="entry name" value="Uridine Diphospho-n-acetylenolpyruvylglucosamine Reductase, domain 2"/>
    <property type="match status" value="1"/>
</dbReference>
<dbReference type="InterPro" id="IPR016167">
    <property type="entry name" value="FAD-bd_PCMH_sub1"/>
</dbReference>
<evidence type="ECO:0000313" key="12">
    <source>
        <dbReference type="Proteomes" id="UP001318860"/>
    </source>
</evidence>
<protein>
    <recommendedName>
        <fullName evidence="10">FAD-binding PCMH-type domain-containing protein</fullName>
    </recommendedName>
</protein>
<dbReference type="InterPro" id="IPR016166">
    <property type="entry name" value="FAD-bd_PCMH"/>
</dbReference>
<dbReference type="EMBL" id="JABTTQ020000005">
    <property type="protein sequence ID" value="KAK6154817.1"/>
    <property type="molecule type" value="Genomic_DNA"/>
</dbReference>
<dbReference type="PROSITE" id="PS51387">
    <property type="entry name" value="FAD_PCMH"/>
    <property type="match status" value="1"/>
</dbReference>
<evidence type="ECO:0000256" key="4">
    <source>
        <dbReference type="ARBA" id="ARBA00022589"/>
    </source>
</evidence>
<dbReference type="InterPro" id="IPR036318">
    <property type="entry name" value="FAD-bd_PCMH-like_sf"/>
</dbReference>
<accession>A0ABR0X566</accession>
<comment type="pathway">
    <text evidence="2">Alkaloid biosynthesis.</text>
</comment>
<evidence type="ECO:0000256" key="6">
    <source>
        <dbReference type="ARBA" id="ARBA00022729"/>
    </source>
</evidence>
<evidence type="ECO:0000313" key="11">
    <source>
        <dbReference type="EMBL" id="KAK6154817.1"/>
    </source>
</evidence>
<dbReference type="InterPro" id="IPR006094">
    <property type="entry name" value="Oxid_FAD_bind_N"/>
</dbReference>
<dbReference type="Gene3D" id="3.40.462.20">
    <property type="match status" value="1"/>
</dbReference>
<keyword evidence="4" id="KW-0017">Alkaloid metabolism</keyword>
<evidence type="ECO:0000256" key="7">
    <source>
        <dbReference type="ARBA" id="ARBA00022827"/>
    </source>
</evidence>
<evidence type="ECO:0000256" key="2">
    <source>
        <dbReference type="ARBA" id="ARBA00004913"/>
    </source>
</evidence>
<proteinExistence type="inferred from homology"/>
<dbReference type="SUPFAM" id="SSF56176">
    <property type="entry name" value="FAD-binding/transporter-associated domain-like"/>
    <property type="match status" value="1"/>
</dbReference>
<dbReference type="PANTHER" id="PTHR32448">
    <property type="entry name" value="OS08G0158400 PROTEIN"/>
    <property type="match status" value="1"/>
</dbReference>
<feature type="signal peptide" evidence="9">
    <location>
        <begin position="1"/>
        <end position="21"/>
    </location>
</feature>
<evidence type="ECO:0000256" key="8">
    <source>
        <dbReference type="ARBA" id="ARBA00023180"/>
    </source>
</evidence>
<keyword evidence="12" id="KW-1185">Reference proteome</keyword>
<dbReference type="InterPro" id="IPR012951">
    <property type="entry name" value="BBE"/>
</dbReference>
<feature type="chain" id="PRO_5045553434" description="FAD-binding PCMH-type domain-containing protein" evidence="9">
    <location>
        <begin position="22"/>
        <end position="530"/>
    </location>
</feature>
<keyword evidence="5" id="KW-0285">Flavoprotein</keyword>